<comment type="caution">
    <text evidence="2">The sequence shown here is derived from an EMBL/GenBank/DDBJ whole genome shotgun (WGS) entry which is preliminary data.</text>
</comment>
<feature type="chain" id="PRO_5025048326" description="DUF4907 domain-containing protein" evidence="1">
    <location>
        <begin position="27"/>
        <end position="118"/>
    </location>
</feature>
<dbReference type="AlphaFoldDB" id="A0A5N1J119"/>
<evidence type="ECO:0000313" key="3">
    <source>
        <dbReference type="Proteomes" id="UP000326570"/>
    </source>
</evidence>
<evidence type="ECO:0000313" key="2">
    <source>
        <dbReference type="EMBL" id="KAA9340098.1"/>
    </source>
</evidence>
<dbReference type="RefSeq" id="WP_150903170.1">
    <property type="nucleotide sequence ID" value="NZ_VTWT01000003.1"/>
</dbReference>
<dbReference type="Proteomes" id="UP000326570">
    <property type="component" value="Unassembled WGS sequence"/>
</dbReference>
<reference evidence="2 3" key="1">
    <citation type="submission" date="2019-09" db="EMBL/GenBank/DDBJ databases">
        <title>Genome sequence of Adhaeribacter sp. M2.</title>
        <authorList>
            <person name="Srinivasan S."/>
        </authorList>
    </citation>
    <scope>NUCLEOTIDE SEQUENCE [LARGE SCALE GENOMIC DNA]</scope>
    <source>
        <strain evidence="2 3">M2</strain>
    </source>
</reference>
<dbReference type="EMBL" id="VTWT01000003">
    <property type="protein sequence ID" value="KAA9340098.1"/>
    <property type="molecule type" value="Genomic_DNA"/>
</dbReference>
<proteinExistence type="predicted"/>
<evidence type="ECO:0000256" key="1">
    <source>
        <dbReference type="SAM" id="SignalP"/>
    </source>
</evidence>
<gene>
    <name evidence="2" type="ORF">F0P94_07035</name>
</gene>
<accession>A0A5N1J119</accession>
<protein>
    <recommendedName>
        <fullName evidence="4">DUF4907 domain-containing protein</fullName>
    </recommendedName>
</protein>
<organism evidence="2 3">
    <name type="scientific">Adhaeribacter soli</name>
    <dbReference type="NCBI Taxonomy" id="2607655"/>
    <lineage>
        <taxon>Bacteria</taxon>
        <taxon>Pseudomonadati</taxon>
        <taxon>Bacteroidota</taxon>
        <taxon>Cytophagia</taxon>
        <taxon>Cytophagales</taxon>
        <taxon>Hymenobacteraceae</taxon>
        <taxon>Adhaeribacter</taxon>
    </lineage>
</organism>
<keyword evidence="3" id="KW-1185">Reference proteome</keyword>
<name>A0A5N1J119_9BACT</name>
<sequence length="118" mass="12894">MKSLKKLALLGLVAPLLFSLLSFTNAVGGEGSVVTIKVYEAHKDFSKYKARILIAEGDMVKEISLVNGFDSPESNKNLETISNLLNQYTKSGYTIGNITAVPISMNNTYNVTTYILTK</sequence>
<feature type="signal peptide" evidence="1">
    <location>
        <begin position="1"/>
        <end position="26"/>
    </location>
</feature>
<keyword evidence="1" id="KW-0732">Signal</keyword>
<evidence type="ECO:0008006" key="4">
    <source>
        <dbReference type="Google" id="ProtNLM"/>
    </source>
</evidence>